<dbReference type="Proteomes" id="UP000230638">
    <property type="component" value="Unassembled WGS sequence"/>
</dbReference>
<accession>A0A2H0CVK9</accession>
<reference evidence="3 4" key="1">
    <citation type="submission" date="2017-09" db="EMBL/GenBank/DDBJ databases">
        <title>Depth-based differentiation of microbial function through sediment-hosted aquifers and enrichment of novel symbionts in the deep terrestrial subsurface.</title>
        <authorList>
            <person name="Probst A.J."/>
            <person name="Ladd B."/>
            <person name="Jarett J.K."/>
            <person name="Geller-Mcgrath D.E."/>
            <person name="Sieber C.M."/>
            <person name="Emerson J.B."/>
            <person name="Anantharaman K."/>
            <person name="Thomas B.C."/>
            <person name="Malmstrom R."/>
            <person name="Stieglmeier M."/>
            <person name="Klingl A."/>
            <person name="Woyke T."/>
            <person name="Ryan C.M."/>
            <person name="Banfield J.F."/>
        </authorList>
    </citation>
    <scope>NUCLEOTIDE SEQUENCE [LARGE SCALE GENOMIC DNA]</scope>
    <source>
        <strain evidence="3">CG22_combo_CG10-13_8_21_14_all_47_15</strain>
    </source>
</reference>
<dbReference type="PANTHER" id="PTHR47505:SF1">
    <property type="entry name" value="DNA UTILIZATION PROTEIN YHGH"/>
    <property type="match status" value="1"/>
</dbReference>
<evidence type="ECO:0000313" key="4">
    <source>
        <dbReference type="Proteomes" id="UP000230638"/>
    </source>
</evidence>
<proteinExistence type="inferred from homology"/>
<gene>
    <name evidence="3" type="ORF">COW88_00160</name>
</gene>
<comment type="caution">
    <text evidence="3">The sequence shown here is derived from an EMBL/GenBank/DDBJ whole genome shotgun (WGS) entry which is preliminary data.</text>
</comment>
<dbReference type="EMBL" id="PCTL01000001">
    <property type="protein sequence ID" value="PIP73975.1"/>
    <property type="molecule type" value="Genomic_DNA"/>
</dbReference>
<sequence>MTNIFRPKIQYIWRRTLDLLFPHKCAACGTAGTAFCDACISKSSPAPATTPHIIALFSYRDTRIRKALWSFKYKRNRALAAVLAKLLYDYFLEEYAESKIFSDAKVVLIPIPITKQRKKERGFNQSELLVQEMSFIDAPMSFNHVLDVLYRMREAPPQATIKNRAERIKNIKNIFAVRNAHKIIGRSIIVIDDITTTGATLEEARKVLLAAGAKEVRAIAIAH</sequence>
<comment type="similarity">
    <text evidence="1">Belongs to the ComF/GntX family.</text>
</comment>
<organism evidence="3 4">
    <name type="scientific">Candidatus Lloydbacteria bacterium CG22_combo_CG10-13_8_21_14_all_47_15</name>
    <dbReference type="NCBI Taxonomy" id="1974635"/>
    <lineage>
        <taxon>Bacteria</taxon>
        <taxon>Candidatus Lloydiibacteriota</taxon>
    </lineage>
</organism>
<dbReference type="InterPro" id="IPR000836">
    <property type="entry name" value="PRTase_dom"/>
</dbReference>
<dbReference type="InterPro" id="IPR051910">
    <property type="entry name" value="ComF/GntX_DNA_util-trans"/>
</dbReference>
<dbReference type="CDD" id="cd06223">
    <property type="entry name" value="PRTases_typeI"/>
    <property type="match status" value="1"/>
</dbReference>
<evidence type="ECO:0000256" key="1">
    <source>
        <dbReference type="ARBA" id="ARBA00008007"/>
    </source>
</evidence>
<evidence type="ECO:0000313" key="3">
    <source>
        <dbReference type="EMBL" id="PIP73975.1"/>
    </source>
</evidence>
<feature type="domain" description="Phosphoribosyltransferase" evidence="2">
    <location>
        <begin position="167"/>
        <end position="221"/>
    </location>
</feature>
<dbReference type="Pfam" id="PF00156">
    <property type="entry name" value="Pribosyltran"/>
    <property type="match status" value="1"/>
</dbReference>
<name>A0A2H0CVK9_9BACT</name>
<dbReference type="SUPFAM" id="SSF53271">
    <property type="entry name" value="PRTase-like"/>
    <property type="match status" value="1"/>
</dbReference>
<evidence type="ECO:0000259" key="2">
    <source>
        <dbReference type="Pfam" id="PF00156"/>
    </source>
</evidence>
<dbReference type="AlphaFoldDB" id="A0A2H0CVK9"/>
<dbReference type="Gene3D" id="3.40.50.2020">
    <property type="match status" value="1"/>
</dbReference>
<protein>
    <recommendedName>
        <fullName evidence="2">Phosphoribosyltransferase domain-containing protein</fullName>
    </recommendedName>
</protein>
<dbReference type="InterPro" id="IPR029057">
    <property type="entry name" value="PRTase-like"/>
</dbReference>
<dbReference type="PANTHER" id="PTHR47505">
    <property type="entry name" value="DNA UTILIZATION PROTEIN YHGH"/>
    <property type="match status" value="1"/>
</dbReference>